<name>A0A9N9ES45_9GLOM</name>
<accession>A0A9N9ES45</accession>
<keyword evidence="2" id="KW-0812">Transmembrane</keyword>
<gene>
    <name evidence="3" type="ORF">RFULGI_LOCUS9862</name>
</gene>
<dbReference type="AlphaFoldDB" id="A0A9N9ES45"/>
<reference evidence="3" key="1">
    <citation type="submission" date="2021-06" db="EMBL/GenBank/DDBJ databases">
        <authorList>
            <person name="Kallberg Y."/>
            <person name="Tangrot J."/>
            <person name="Rosling A."/>
        </authorList>
    </citation>
    <scope>NUCLEOTIDE SEQUENCE</scope>
    <source>
        <strain evidence="3">IN212</strain>
    </source>
</reference>
<evidence type="ECO:0000256" key="1">
    <source>
        <dbReference type="SAM" id="MobiDB-lite"/>
    </source>
</evidence>
<dbReference type="OrthoDB" id="2440957at2759"/>
<organism evidence="3 4">
    <name type="scientific">Racocetra fulgida</name>
    <dbReference type="NCBI Taxonomy" id="60492"/>
    <lineage>
        <taxon>Eukaryota</taxon>
        <taxon>Fungi</taxon>
        <taxon>Fungi incertae sedis</taxon>
        <taxon>Mucoromycota</taxon>
        <taxon>Glomeromycotina</taxon>
        <taxon>Glomeromycetes</taxon>
        <taxon>Diversisporales</taxon>
        <taxon>Gigasporaceae</taxon>
        <taxon>Racocetra</taxon>
    </lineage>
</organism>
<keyword evidence="4" id="KW-1185">Reference proteome</keyword>
<dbReference type="Proteomes" id="UP000789396">
    <property type="component" value="Unassembled WGS sequence"/>
</dbReference>
<dbReference type="EMBL" id="CAJVPZ010018425">
    <property type="protein sequence ID" value="CAG8687838.1"/>
    <property type="molecule type" value="Genomic_DNA"/>
</dbReference>
<feature type="transmembrane region" description="Helical" evidence="2">
    <location>
        <begin position="28"/>
        <end position="49"/>
    </location>
</feature>
<keyword evidence="2" id="KW-0472">Membrane</keyword>
<feature type="non-terminal residue" evidence="3">
    <location>
        <position position="138"/>
    </location>
</feature>
<comment type="caution">
    <text evidence="3">The sequence shown here is derived from an EMBL/GenBank/DDBJ whole genome shotgun (WGS) entry which is preliminary data.</text>
</comment>
<feature type="region of interest" description="Disordered" evidence="1">
    <location>
        <begin position="1"/>
        <end position="22"/>
    </location>
</feature>
<proteinExistence type="predicted"/>
<evidence type="ECO:0000313" key="3">
    <source>
        <dbReference type="EMBL" id="CAG8687838.1"/>
    </source>
</evidence>
<evidence type="ECO:0000313" key="4">
    <source>
        <dbReference type="Proteomes" id="UP000789396"/>
    </source>
</evidence>
<sequence length="138" mass="14597">MSTSHISPPNPSTTNASSQSDDRSGVKIAAGIIGSIISLLIAAGIIIYYRRKRVRSKENSAELSIKDESDMISNVATAAKSTEDNNSALSNIMVTKVSSVRVFHDTDDYSGRNSSTTIGLISTTGGADDGDDNSFSEY</sequence>
<keyword evidence="2" id="KW-1133">Transmembrane helix</keyword>
<evidence type="ECO:0000256" key="2">
    <source>
        <dbReference type="SAM" id="Phobius"/>
    </source>
</evidence>
<protein>
    <submittedName>
        <fullName evidence="3">16816_t:CDS:1</fullName>
    </submittedName>
</protein>